<dbReference type="Pfam" id="PF01263">
    <property type="entry name" value="Aldose_epim"/>
    <property type="match status" value="3"/>
</dbReference>
<dbReference type="GO" id="GO:0006006">
    <property type="term" value="P:glucose metabolic process"/>
    <property type="evidence" value="ECO:0007669"/>
    <property type="project" value="TreeGrafter"/>
</dbReference>
<dbReference type="InterPro" id="IPR011013">
    <property type="entry name" value="Gal_mutarotase_sf_dom"/>
</dbReference>
<dbReference type="PROSITE" id="PS00545">
    <property type="entry name" value="ALDOSE_1_EPIMERASE"/>
    <property type="match status" value="1"/>
</dbReference>
<dbReference type="InterPro" id="IPR018052">
    <property type="entry name" value="Ald1_epimerase_CS"/>
</dbReference>
<sequence length="523" mass="57844">MPVKTTTFQTSPVLVQQHNLSIELDSALDSKVNIPPKARVISATILTFGAALTHLTCFDRWNQPQDVVLGFDHWQDYLAQAEPGALNPYFGSIIGRTASRIARASFILENQQHAPSTGEYGRKKLGSVSETYFPFSTSLPDQSVHALKVSNGVDCHHGGPCGFDKQHWTTICTSDAEQKEDDKNECEPFVTLQLVSPHGQNGYPGRLVTTVKYQLTKLGELVVEYWARLETDSASNSTKDEEFRQLDLHSTIVSLTNHTYWNLDGVLNPHDNQFQDLIGEEEVNPLVIQNACSVKDHTLWLGTSKLVELGEQHPVPTGRIFELSKGSGTGAQGDKREILDFSSSSNAKPHKRLGLGLDQIPGGYGYDHVYALGPPASMPQSVSDVGIQGYFPFTPHVATLKSPRTGIRLDISTSEPALVLYAAGYLDQKMLPRTKSRSFGLPTSSSTFFISPSATPLERNDTKLGQEGKSLLINAEMGKFAGVCLEPIRYPDAIHHPDWRNMVILHHDQVYRQKSVYKFSVEL</sequence>
<evidence type="ECO:0000313" key="1">
    <source>
        <dbReference type="EMBL" id="KAG0019687.1"/>
    </source>
</evidence>
<dbReference type="GO" id="GO:0030246">
    <property type="term" value="F:carbohydrate binding"/>
    <property type="evidence" value="ECO:0007669"/>
    <property type="project" value="InterPro"/>
</dbReference>
<evidence type="ECO:0008006" key="3">
    <source>
        <dbReference type="Google" id="ProtNLM"/>
    </source>
</evidence>
<proteinExistence type="predicted"/>
<accession>A0A9P6MZI5</accession>
<dbReference type="GO" id="GO:0033499">
    <property type="term" value="P:galactose catabolic process via UDP-galactose, Leloir pathway"/>
    <property type="evidence" value="ECO:0007669"/>
    <property type="project" value="TreeGrafter"/>
</dbReference>
<gene>
    <name evidence="1" type="ORF">BGZ80_005415</name>
</gene>
<dbReference type="EMBL" id="JAAAID010000267">
    <property type="protein sequence ID" value="KAG0019687.1"/>
    <property type="molecule type" value="Genomic_DNA"/>
</dbReference>
<dbReference type="PANTHER" id="PTHR10091">
    <property type="entry name" value="ALDOSE-1-EPIMERASE"/>
    <property type="match status" value="1"/>
</dbReference>
<dbReference type="GO" id="GO:0004034">
    <property type="term" value="F:aldose 1-epimerase activity"/>
    <property type="evidence" value="ECO:0007669"/>
    <property type="project" value="TreeGrafter"/>
</dbReference>
<dbReference type="AlphaFoldDB" id="A0A9P6MZI5"/>
<protein>
    <recommendedName>
        <fullName evidence="3">Aldose 1-epimerase</fullName>
    </recommendedName>
</protein>
<dbReference type="Gene3D" id="2.70.98.10">
    <property type="match status" value="1"/>
</dbReference>
<dbReference type="Proteomes" id="UP000703661">
    <property type="component" value="Unassembled WGS sequence"/>
</dbReference>
<dbReference type="PANTHER" id="PTHR10091:SF0">
    <property type="entry name" value="GALACTOSE MUTAROTASE"/>
    <property type="match status" value="1"/>
</dbReference>
<evidence type="ECO:0000313" key="2">
    <source>
        <dbReference type="Proteomes" id="UP000703661"/>
    </source>
</evidence>
<organism evidence="1 2">
    <name type="scientific">Entomortierella chlamydospora</name>
    <dbReference type="NCBI Taxonomy" id="101097"/>
    <lineage>
        <taxon>Eukaryota</taxon>
        <taxon>Fungi</taxon>
        <taxon>Fungi incertae sedis</taxon>
        <taxon>Mucoromycota</taxon>
        <taxon>Mortierellomycotina</taxon>
        <taxon>Mortierellomycetes</taxon>
        <taxon>Mortierellales</taxon>
        <taxon>Mortierellaceae</taxon>
        <taxon>Entomortierella</taxon>
    </lineage>
</organism>
<keyword evidence="2" id="KW-1185">Reference proteome</keyword>
<dbReference type="OrthoDB" id="274691at2759"/>
<dbReference type="InterPro" id="IPR014718">
    <property type="entry name" value="GH-type_carb-bd"/>
</dbReference>
<name>A0A9P6MZI5_9FUNG</name>
<dbReference type="SUPFAM" id="SSF74650">
    <property type="entry name" value="Galactose mutarotase-like"/>
    <property type="match status" value="2"/>
</dbReference>
<comment type="caution">
    <text evidence="1">The sequence shown here is derived from an EMBL/GenBank/DDBJ whole genome shotgun (WGS) entry which is preliminary data.</text>
</comment>
<dbReference type="InterPro" id="IPR008183">
    <property type="entry name" value="Aldose_1/G6P_1-epimerase"/>
</dbReference>
<reference evidence="1" key="1">
    <citation type="journal article" date="2020" name="Fungal Divers.">
        <title>Resolving the Mortierellaceae phylogeny through synthesis of multi-gene phylogenetics and phylogenomics.</title>
        <authorList>
            <person name="Vandepol N."/>
            <person name="Liber J."/>
            <person name="Desiro A."/>
            <person name="Na H."/>
            <person name="Kennedy M."/>
            <person name="Barry K."/>
            <person name="Grigoriev I.V."/>
            <person name="Miller A.N."/>
            <person name="O'Donnell K."/>
            <person name="Stajich J.E."/>
            <person name="Bonito G."/>
        </authorList>
    </citation>
    <scope>NUCLEOTIDE SEQUENCE</scope>
    <source>
        <strain evidence="1">NRRL 2769</strain>
    </source>
</reference>